<dbReference type="GO" id="GO:0003911">
    <property type="term" value="F:DNA ligase (NAD+) activity"/>
    <property type="evidence" value="ECO:0007669"/>
    <property type="project" value="UniProtKB-EC"/>
</dbReference>
<organism evidence="2">
    <name type="scientific">human gut metagenome</name>
    <dbReference type="NCBI Taxonomy" id="408170"/>
    <lineage>
        <taxon>unclassified sequences</taxon>
        <taxon>metagenomes</taxon>
        <taxon>organismal metagenomes</taxon>
    </lineage>
</organism>
<dbReference type="SUPFAM" id="SSF56091">
    <property type="entry name" value="DNA ligase/mRNA capping enzyme, catalytic domain"/>
    <property type="match status" value="1"/>
</dbReference>
<evidence type="ECO:0000313" key="2">
    <source>
        <dbReference type="EMBL" id="EKC58216.1"/>
    </source>
</evidence>
<feature type="domain" description="NAD-dependent DNA ligase adenylation" evidence="1">
    <location>
        <begin position="2"/>
        <end position="104"/>
    </location>
</feature>
<sequence length="108" mass="11911">MEKTTHKIPLLSLDKTKSSTELLRFAGEQMVMLMLKLDGLTVKLTYEKGLLMEAATRGDGDTGENITHNVMGISGIPDKIPCMERLVVTGEAFIRPSDFAALKDTLRD</sequence>
<dbReference type="AlphaFoldDB" id="K1TG27"/>
<dbReference type="Pfam" id="PF01653">
    <property type="entry name" value="DNA_ligase_aden"/>
    <property type="match status" value="1"/>
</dbReference>
<name>K1TG27_9ZZZZ</name>
<dbReference type="EC" id="6.5.1.2" evidence="2"/>
<dbReference type="InterPro" id="IPR013839">
    <property type="entry name" value="DNAligase_adenylation"/>
</dbReference>
<protein>
    <submittedName>
        <fullName evidence="2">Protein containing NAD-dependent DNA ligase, adenylation domain protein</fullName>
        <ecNumber evidence="2">6.5.1.2</ecNumber>
    </submittedName>
</protein>
<feature type="non-terminal residue" evidence="2">
    <location>
        <position position="108"/>
    </location>
</feature>
<dbReference type="Gene3D" id="3.30.470.30">
    <property type="entry name" value="DNA ligase/mRNA capping enzyme"/>
    <property type="match status" value="1"/>
</dbReference>
<reference evidence="2" key="1">
    <citation type="journal article" date="2013" name="Environ. Microbiol.">
        <title>Microbiota from the distal guts of lean and obese adolescents exhibit partial functional redundancy besides clear differences in community structure.</title>
        <authorList>
            <person name="Ferrer M."/>
            <person name="Ruiz A."/>
            <person name="Lanza F."/>
            <person name="Haange S.B."/>
            <person name="Oberbach A."/>
            <person name="Till H."/>
            <person name="Bargiela R."/>
            <person name="Campoy C."/>
            <person name="Segura M.T."/>
            <person name="Richter M."/>
            <person name="von Bergen M."/>
            <person name="Seifert J."/>
            <person name="Suarez A."/>
        </authorList>
    </citation>
    <scope>NUCLEOTIDE SEQUENCE</scope>
</reference>
<evidence type="ECO:0000259" key="1">
    <source>
        <dbReference type="Pfam" id="PF01653"/>
    </source>
</evidence>
<gene>
    <name evidence="2" type="ORF">LEA_13970</name>
</gene>
<keyword evidence="2" id="KW-0436">Ligase</keyword>
<accession>K1TG27</accession>
<dbReference type="EMBL" id="AJWY01009489">
    <property type="protein sequence ID" value="EKC58216.1"/>
    <property type="molecule type" value="Genomic_DNA"/>
</dbReference>
<comment type="caution">
    <text evidence="2">The sequence shown here is derived from an EMBL/GenBank/DDBJ whole genome shotgun (WGS) entry which is preliminary data.</text>
</comment>
<proteinExistence type="predicted"/>